<proteinExistence type="predicted"/>
<dbReference type="EMBL" id="CM001466">
    <property type="protein sequence ID" value="EHY89416.1"/>
    <property type="molecule type" value="Genomic_DNA"/>
</dbReference>
<keyword evidence="2" id="KW-1185">Reference proteome</keyword>
<dbReference type="OrthoDB" id="3687960at2"/>
<dbReference type="AlphaFoldDB" id="H8G864"/>
<accession>H8G864</accession>
<gene>
    <name evidence="1" type="ORF">SacazDRAFT_02519</name>
</gene>
<evidence type="ECO:0008006" key="3">
    <source>
        <dbReference type="Google" id="ProtNLM"/>
    </source>
</evidence>
<evidence type="ECO:0000313" key="1">
    <source>
        <dbReference type="EMBL" id="EHY89416.1"/>
    </source>
</evidence>
<dbReference type="RefSeq" id="WP_005442017.1">
    <property type="nucleotide sequence ID" value="NZ_CM001466.1"/>
</dbReference>
<name>H8G864_9PSEU</name>
<sequence length="373" mass="40997">MRPRTLLSRPRTAPATSGDVEVRIVDPRTDPEPTGWNRFRKTTAWQPMWDYEQLRLESWLSRNPTVLGVLSKGGSVLGACLAMSCTPWRGRRFGPSGGRGLAPGWAEVYLSWFSGHSAAVFADRVDAARRRELLRAFERALAAHVGVGLLGVVYRAMPVDVAEAASGPGRAVREIDPTTVLVNRWESVDDWFASLRPPVREVVEAAAETASTLDVTAGAGRTDLDAAELATLLNTHRARQDARAWRSGQRARIAGLHLDTRSPIPTAYLAAFVRRPDVVTRTYRDGAGRLVAFHTLIDDRRGLALPHYAALPVSEGGRPRLYADVYAHCVRHLVEARRPELTAGRTLLDLKAGFGFTTRTLMSVAVPRPVMGR</sequence>
<organism evidence="1 2">
    <name type="scientific">Saccharomonospora azurea NA-128</name>
    <dbReference type="NCBI Taxonomy" id="882081"/>
    <lineage>
        <taxon>Bacteria</taxon>
        <taxon>Bacillati</taxon>
        <taxon>Actinomycetota</taxon>
        <taxon>Actinomycetes</taxon>
        <taxon>Pseudonocardiales</taxon>
        <taxon>Pseudonocardiaceae</taxon>
        <taxon>Saccharomonospora</taxon>
    </lineage>
</organism>
<evidence type="ECO:0000313" key="2">
    <source>
        <dbReference type="Proteomes" id="UP000004705"/>
    </source>
</evidence>
<protein>
    <recommendedName>
        <fullName evidence="3">BioF2-like acetyltransferase domain-containing protein</fullName>
    </recommendedName>
</protein>
<dbReference type="Proteomes" id="UP000004705">
    <property type="component" value="Chromosome"/>
</dbReference>
<reference evidence="1 2" key="1">
    <citation type="journal article" date="2012" name="Stand. Genomic Sci.">
        <title>Genome sequence of the soil bacterium Saccharomonospora azurea type strain (NA-128(T)).</title>
        <authorList>
            <person name="Klenk H.P."/>
            <person name="Held B."/>
            <person name="Lucas S."/>
            <person name="Lapidus A."/>
            <person name="Copeland A."/>
            <person name="Hammon N."/>
            <person name="Pitluck S."/>
            <person name="Goodwin L.A."/>
            <person name="Han C."/>
            <person name="Tapia R."/>
            <person name="Brambilla E.M."/>
            <person name="Potter G."/>
            <person name="Land M."/>
            <person name="Ivanova N."/>
            <person name="Rohde M."/>
            <person name="Goker M."/>
            <person name="Detter J.C."/>
            <person name="Kyrpides N.C."/>
            <person name="Woyke T."/>
        </authorList>
    </citation>
    <scope>NUCLEOTIDE SEQUENCE [LARGE SCALE GENOMIC DNA]</scope>
    <source>
        <strain evidence="1 2">NA-128</strain>
    </source>
</reference>
<dbReference type="HOGENOM" id="CLU_787298_0_0_11"/>